<dbReference type="SMART" id="SM00422">
    <property type="entry name" value="HTH_MERR"/>
    <property type="match status" value="1"/>
</dbReference>
<dbReference type="Gene3D" id="1.10.1660.10">
    <property type="match status" value="1"/>
</dbReference>
<dbReference type="EMBL" id="CP017755">
    <property type="protein sequence ID" value="AOZ10687.1"/>
    <property type="molecule type" value="Genomic_DNA"/>
</dbReference>
<name>A0ABM6FFJ3_9BURK</name>
<protein>
    <recommendedName>
        <fullName evidence="2">HTH merR-type domain-containing protein</fullName>
    </recommendedName>
</protein>
<dbReference type="PANTHER" id="PTHR30204:SF93">
    <property type="entry name" value="HTH MERR-TYPE DOMAIN-CONTAINING PROTEIN"/>
    <property type="match status" value="1"/>
</dbReference>
<dbReference type="InterPro" id="IPR011989">
    <property type="entry name" value="ARM-like"/>
</dbReference>
<dbReference type="InterPro" id="IPR000551">
    <property type="entry name" value="MerR-type_HTH_dom"/>
</dbReference>
<reference evidence="3 4" key="1">
    <citation type="submission" date="2016-10" db="EMBL/GenBank/DDBJ databases">
        <title>Complete genome sequences of three Cupriavidus strains isolated from various Malaysian environments.</title>
        <authorList>
            <person name="Abdullah A.A.-A."/>
            <person name="Shafie N.A.H."/>
            <person name="Lau N.S."/>
        </authorList>
    </citation>
    <scope>NUCLEOTIDE SEQUENCE [LARGE SCALE GENOMIC DNA]</scope>
    <source>
        <strain evidence="3 4">USMAA1020</strain>
    </source>
</reference>
<dbReference type="InterPro" id="IPR047057">
    <property type="entry name" value="MerR_fam"/>
</dbReference>
<keyword evidence="4" id="KW-1185">Reference proteome</keyword>
<organism evidence="3 4">
    <name type="scientific">Cupriavidus malaysiensis</name>
    <dbReference type="NCBI Taxonomy" id="367825"/>
    <lineage>
        <taxon>Bacteria</taxon>
        <taxon>Pseudomonadati</taxon>
        <taxon>Pseudomonadota</taxon>
        <taxon>Betaproteobacteria</taxon>
        <taxon>Burkholderiales</taxon>
        <taxon>Burkholderiaceae</taxon>
        <taxon>Cupriavidus</taxon>
    </lineage>
</organism>
<evidence type="ECO:0000259" key="2">
    <source>
        <dbReference type="PROSITE" id="PS50937"/>
    </source>
</evidence>
<dbReference type="SMART" id="SM00567">
    <property type="entry name" value="EZ_HEAT"/>
    <property type="match status" value="3"/>
</dbReference>
<dbReference type="SUPFAM" id="SSF46955">
    <property type="entry name" value="Putative DNA-binding domain"/>
    <property type="match status" value="1"/>
</dbReference>
<dbReference type="PROSITE" id="PS00552">
    <property type="entry name" value="HTH_MERR_1"/>
    <property type="match status" value="1"/>
</dbReference>
<sequence>MRISELADRSGVSARMLRHYDAIGLVSPSGRTEAGYREYSQADAWRLFQVESLRSLGLGLAEVRQALSRQAPRPDVLIDALMVRCRERLAAEQALLSRLAAVSAASPEDWPAVLEVVHLLQGLDSAHAPERQRAAFDAASSDAPLAALIAHALLQEQEPNVAGTLHWALGRTEGSGVGVLGAALQDPDPALRERAVLALAKLGGAEAVETLRGSLLDPTERVRYRAARVLGGWGIADAIPLLIEQVLVGAHDVEAADALADLADDPAIARQIVERFEAAISDGAADAQTRGRICQALAEIDDTASALLERLAADPDPAVARTARYVIGIRNPFRRQVSA</sequence>
<dbReference type="SUPFAM" id="SSF48371">
    <property type="entry name" value="ARM repeat"/>
    <property type="match status" value="1"/>
</dbReference>
<evidence type="ECO:0000313" key="4">
    <source>
        <dbReference type="Proteomes" id="UP000177515"/>
    </source>
</evidence>
<dbReference type="InterPro" id="IPR009061">
    <property type="entry name" value="DNA-bd_dom_put_sf"/>
</dbReference>
<dbReference type="InterPro" id="IPR004155">
    <property type="entry name" value="PBS_lyase_HEAT"/>
</dbReference>
<accession>A0ABM6FFJ3</accession>
<feature type="domain" description="HTH merR-type" evidence="2">
    <location>
        <begin position="1"/>
        <end position="69"/>
    </location>
</feature>
<keyword evidence="1" id="KW-0238">DNA-binding</keyword>
<dbReference type="Gene3D" id="1.25.10.10">
    <property type="entry name" value="Leucine-rich Repeat Variant"/>
    <property type="match status" value="1"/>
</dbReference>
<evidence type="ECO:0000256" key="1">
    <source>
        <dbReference type="ARBA" id="ARBA00023125"/>
    </source>
</evidence>
<gene>
    <name evidence="3" type="ORF">BKK80_22005</name>
</gene>
<dbReference type="PRINTS" id="PR00040">
    <property type="entry name" value="HTHMERR"/>
</dbReference>
<dbReference type="PROSITE" id="PS50937">
    <property type="entry name" value="HTH_MERR_2"/>
    <property type="match status" value="1"/>
</dbReference>
<dbReference type="InterPro" id="IPR016024">
    <property type="entry name" value="ARM-type_fold"/>
</dbReference>
<evidence type="ECO:0000313" key="3">
    <source>
        <dbReference type="EMBL" id="AOZ10687.1"/>
    </source>
</evidence>
<dbReference type="Pfam" id="PF00376">
    <property type="entry name" value="MerR"/>
    <property type="match status" value="1"/>
</dbReference>
<dbReference type="Proteomes" id="UP000177515">
    <property type="component" value="Chromosome 2"/>
</dbReference>
<proteinExistence type="predicted"/>
<dbReference type="Pfam" id="PF13646">
    <property type="entry name" value="HEAT_2"/>
    <property type="match status" value="1"/>
</dbReference>
<dbReference type="PANTHER" id="PTHR30204">
    <property type="entry name" value="REDOX-CYCLING DRUG-SENSING TRANSCRIPTIONAL ACTIVATOR SOXR"/>
    <property type="match status" value="1"/>
</dbReference>